<dbReference type="InterPro" id="IPR045851">
    <property type="entry name" value="AMP-bd_C_sf"/>
</dbReference>
<dbReference type="Gene3D" id="3.40.50.12780">
    <property type="entry name" value="N-terminal domain of ligase-like"/>
    <property type="match status" value="1"/>
</dbReference>
<dbReference type="GO" id="GO:0031177">
    <property type="term" value="F:phosphopantetheine binding"/>
    <property type="evidence" value="ECO:0007669"/>
    <property type="project" value="TreeGrafter"/>
</dbReference>
<dbReference type="PROSITE" id="PS00455">
    <property type="entry name" value="AMP_BINDING"/>
    <property type="match status" value="1"/>
</dbReference>
<dbReference type="Gene3D" id="3.30.300.30">
    <property type="match status" value="1"/>
</dbReference>
<feature type="domain" description="AMP-dependent synthetase/ligase" evidence="1">
    <location>
        <begin position="12"/>
        <end position="352"/>
    </location>
</feature>
<protein>
    <submittedName>
        <fullName evidence="2">Amino acid adenylation domain-containing protein</fullName>
    </submittedName>
</protein>
<evidence type="ECO:0000313" key="2">
    <source>
        <dbReference type="EMBL" id="BFO71247.1"/>
    </source>
</evidence>
<dbReference type="GO" id="GO:0043041">
    <property type="term" value="P:amino acid activation for nonribosomal peptide biosynthetic process"/>
    <property type="evidence" value="ECO:0007669"/>
    <property type="project" value="TreeGrafter"/>
</dbReference>
<dbReference type="InterPro" id="IPR042099">
    <property type="entry name" value="ANL_N_sf"/>
</dbReference>
<dbReference type="GO" id="GO:0005737">
    <property type="term" value="C:cytoplasm"/>
    <property type="evidence" value="ECO:0007669"/>
    <property type="project" value="TreeGrafter"/>
</dbReference>
<dbReference type="PANTHER" id="PTHR45527:SF1">
    <property type="entry name" value="FATTY ACID SYNTHASE"/>
    <property type="match status" value="1"/>
</dbReference>
<dbReference type="SUPFAM" id="SSF56801">
    <property type="entry name" value="Acetyl-CoA synthetase-like"/>
    <property type="match status" value="1"/>
</dbReference>
<sequence>MEQVIAQLFKVLQTQQERPAFCIEHTYYSYRQLAETTAAIRRELRHRTEKNVGLVANDDLQTYASILALWMEGKCYIPLHPGQPLERCLDIIGQMDMTLVLDSSTETRYQHVDVIMTARLDCTDGTMEQPATYADNELAYILFTSGSTGRPKGVPLTRGNLQAFVDAFFAMGITLTAKDKGMQMFDLTFDLSVMSYLLPLLVGGCVYTVSYKHVKYMAAFELLDTYPITFFMMVPSVIHYLRPYVDELNLPHLRYALFAGEALMDDDLAAWAACVPNARIMNTYGPTEDTIICTYYDYHPGQSNKTVNGIVSIGRAMQGVDTFIADEAGHPVVVGEKGELCLAGAQLTPGYWRNEEKNREAFFMKDGKRYYRTGDICTMDEDGDIMYYGRKDSQIKIQGFRIELSEIECVARDYFDNSTAVVALPMGDERGINRIELVVESADATSATELMARLKKKLPSYMVPAKIHHRSKFPLNANNKIDRKKLKEEI</sequence>
<gene>
    <name evidence="2" type="ORF">GTC17253_12130</name>
</gene>
<proteinExistence type="predicted"/>
<dbReference type="InterPro" id="IPR010071">
    <property type="entry name" value="AA_adenyl_dom"/>
</dbReference>
<name>A0AB33IV45_9BACT</name>
<accession>A0AB33IV45</accession>
<organism evidence="2">
    <name type="scientific">Prevotella sp. GTC17253</name>
    <dbReference type="NCBI Taxonomy" id="3236793"/>
    <lineage>
        <taxon>Bacteria</taxon>
        <taxon>Pseudomonadati</taxon>
        <taxon>Bacteroidota</taxon>
        <taxon>Bacteroidia</taxon>
        <taxon>Bacteroidales</taxon>
        <taxon>Prevotellaceae</taxon>
        <taxon>Prevotella</taxon>
    </lineage>
</organism>
<dbReference type="AlphaFoldDB" id="A0AB33IV45"/>
<dbReference type="NCBIfam" id="TIGR01733">
    <property type="entry name" value="AA-adenyl-dom"/>
    <property type="match status" value="1"/>
</dbReference>
<dbReference type="InterPro" id="IPR000873">
    <property type="entry name" value="AMP-dep_synth/lig_dom"/>
</dbReference>
<reference evidence="2" key="1">
    <citation type="submission" date="2024-07" db="EMBL/GenBank/DDBJ databases">
        <title>Complete genome sequence of Prevotella sp. YM-2024 GTC17253.</title>
        <authorList>
            <person name="Hayashi M."/>
            <person name="Muto Y."/>
            <person name="Tanaka K."/>
            <person name="Niwa H."/>
        </authorList>
    </citation>
    <scope>NUCLEOTIDE SEQUENCE</scope>
    <source>
        <strain evidence="2">GTC17253</strain>
    </source>
</reference>
<dbReference type="GO" id="GO:0044550">
    <property type="term" value="P:secondary metabolite biosynthetic process"/>
    <property type="evidence" value="ECO:0007669"/>
    <property type="project" value="TreeGrafter"/>
</dbReference>
<evidence type="ECO:0000259" key="1">
    <source>
        <dbReference type="Pfam" id="PF00501"/>
    </source>
</evidence>
<dbReference type="Pfam" id="PF00501">
    <property type="entry name" value="AMP-binding"/>
    <property type="match status" value="1"/>
</dbReference>
<dbReference type="InterPro" id="IPR020845">
    <property type="entry name" value="AMP-binding_CS"/>
</dbReference>
<dbReference type="PANTHER" id="PTHR45527">
    <property type="entry name" value="NONRIBOSOMAL PEPTIDE SYNTHETASE"/>
    <property type="match status" value="1"/>
</dbReference>
<dbReference type="EMBL" id="AP035785">
    <property type="protein sequence ID" value="BFO71247.1"/>
    <property type="molecule type" value="Genomic_DNA"/>
</dbReference>